<evidence type="ECO:0000256" key="1">
    <source>
        <dbReference type="ARBA" id="ARBA00004141"/>
    </source>
</evidence>
<feature type="transmembrane region" description="Helical" evidence="2">
    <location>
        <begin position="254"/>
        <end position="273"/>
    </location>
</feature>
<dbReference type="Pfam" id="PF07690">
    <property type="entry name" value="MFS_1"/>
    <property type="match status" value="1"/>
</dbReference>
<feature type="transmembrane region" description="Helical" evidence="2">
    <location>
        <begin position="342"/>
        <end position="359"/>
    </location>
</feature>
<keyword evidence="2" id="KW-1133">Transmembrane helix</keyword>
<dbReference type="PANTHER" id="PTHR11360:SF303">
    <property type="entry name" value="MAJOR FACILITATOR SUPERFAMILY (MFS) PROFILE DOMAIN-CONTAINING PROTEIN"/>
    <property type="match status" value="1"/>
</dbReference>
<sequence>MLRRRTWVEPERRTVCPKPPHAETRTAVRRTANHIRNRTIPLKNEQRAAPSTWRQLRMQFPSRRHSALCGRGEEEDFHLRGEDSSYRQKCVSTAIERRRVPTAACVKPTCFRRRSLKLGERPSEDARFPGRETSGPVERQQRWTLNWHARGPPAAMTTGLLEKKGSSAAPGQQANPYQDTFRSWVVGVACAWNFFWLTLVNRSSGILFVAILDVFNVSRQEAAWSFSLIDTLASFTIIVCSVVYKVVDTRELSIIGSLIVSGACMLCFLAFRVQVITVVLGTIIGIGQGMMYFCNTIVINQYFKRHRASGNGIYFAGGTLSSFFFPPMLFSIINTYGLRTTLLFLGAISLNAIPGSMLLESPYSRMRRIDRHKKLRLVAVDNECTPEKIKLPVERAGNSNVEEKLERWFRSQLAVFAFLRRPIFYVIVFTGITFSFSFVVFPVTIVDFAISRGVARHRAALLLTSFSTGDLVGRLFSGVLTDRKLLRKDHMMVLTYAVWSAAFFALPVCNSYELTFAVTVALGMAVGSGGIFNTVLLADYLGVRVMPTTFAMYRMVLGIISLIRPFFIGYFRDRIGTYDGLYFLLGAYSFLIALIWIVISIVQYSRGTKKYNLK</sequence>
<feature type="transmembrane region" description="Helical" evidence="2">
    <location>
        <begin position="550"/>
        <end position="571"/>
    </location>
</feature>
<evidence type="ECO:0000259" key="3">
    <source>
        <dbReference type="PROSITE" id="PS50850"/>
    </source>
</evidence>
<feature type="transmembrane region" description="Helical" evidence="2">
    <location>
        <begin position="583"/>
        <end position="604"/>
    </location>
</feature>
<protein>
    <recommendedName>
        <fullName evidence="3">Major facilitator superfamily (MFS) profile domain-containing protein</fullName>
    </recommendedName>
</protein>
<dbReference type="GO" id="GO:0016020">
    <property type="term" value="C:membrane"/>
    <property type="evidence" value="ECO:0007669"/>
    <property type="project" value="UniProtKB-SubCell"/>
</dbReference>
<dbReference type="PANTHER" id="PTHR11360">
    <property type="entry name" value="MONOCARBOXYLATE TRANSPORTER"/>
    <property type="match status" value="1"/>
</dbReference>
<dbReference type="VEuPathDB" id="VectorBase:LOC119184152"/>
<dbReference type="SUPFAM" id="SSF103473">
    <property type="entry name" value="MFS general substrate transporter"/>
    <property type="match status" value="1"/>
</dbReference>
<dbReference type="GO" id="GO:0008028">
    <property type="term" value="F:monocarboxylic acid transmembrane transporter activity"/>
    <property type="evidence" value="ECO:0007669"/>
    <property type="project" value="TreeGrafter"/>
</dbReference>
<organism evidence="4 5">
    <name type="scientific">Rhipicephalus microplus</name>
    <name type="common">Cattle tick</name>
    <name type="synonym">Boophilus microplus</name>
    <dbReference type="NCBI Taxonomy" id="6941"/>
    <lineage>
        <taxon>Eukaryota</taxon>
        <taxon>Metazoa</taxon>
        <taxon>Ecdysozoa</taxon>
        <taxon>Arthropoda</taxon>
        <taxon>Chelicerata</taxon>
        <taxon>Arachnida</taxon>
        <taxon>Acari</taxon>
        <taxon>Parasitiformes</taxon>
        <taxon>Ixodida</taxon>
        <taxon>Ixodoidea</taxon>
        <taxon>Ixodidae</taxon>
        <taxon>Rhipicephalinae</taxon>
        <taxon>Rhipicephalus</taxon>
        <taxon>Boophilus</taxon>
    </lineage>
</organism>
<reference evidence="4" key="2">
    <citation type="submission" date="2021-09" db="EMBL/GenBank/DDBJ databases">
        <authorList>
            <person name="Jia N."/>
            <person name="Wang J."/>
            <person name="Shi W."/>
            <person name="Du L."/>
            <person name="Sun Y."/>
            <person name="Zhan W."/>
            <person name="Jiang J."/>
            <person name="Wang Q."/>
            <person name="Zhang B."/>
            <person name="Ji P."/>
            <person name="Sakyi L.B."/>
            <person name="Cui X."/>
            <person name="Yuan T."/>
            <person name="Jiang B."/>
            <person name="Yang W."/>
            <person name="Lam T.T.-Y."/>
            <person name="Chang Q."/>
            <person name="Ding S."/>
            <person name="Wang X."/>
            <person name="Zhu J."/>
            <person name="Ruan X."/>
            <person name="Zhao L."/>
            <person name="Wei J."/>
            <person name="Que T."/>
            <person name="Du C."/>
            <person name="Cheng J."/>
            <person name="Dai P."/>
            <person name="Han X."/>
            <person name="Huang E."/>
            <person name="Gao Y."/>
            <person name="Liu J."/>
            <person name="Shao H."/>
            <person name="Ye R."/>
            <person name="Li L."/>
            <person name="Wei W."/>
            <person name="Wang X."/>
            <person name="Wang C."/>
            <person name="Huo Q."/>
            <person name="Li W."/>
            <person name="Guo W."/>
            <person name="Chen H."/>
            <person name="Chen S."/>
            <person name="Zhou L."/>
            <person name="Zhou L."/>
            <person name="Ni X."/>
            <person name="Tian J."/>
            <person name="Zhou Y."/>
            <person name="Sheng Y."/>
            <person name="Liu T."/>
            <person name="Pan Y."/>
            <person name="Xia L."/>
            <person name="Li J."/>
            <person name="Zhao F."/>
            <person name="Cao W."/>
        </authorList>
    </citation>
    <scope>NUCLEOTIDE SEQUENCE</scope>
    <source>
        <strain evidence="4">Rmic-2018</strain>
        <tissue evidence="4">Larvae</tissue>
    </source>
</reference>
<dbReference type="InterPro" id="IPR011701">
    <property type="entry name" value="MFS"/>
</dbReference>
<evidence type="ECO:0000313" key="4">
    <source>
        <dbReference type="EMBL" id="KAH8040091.1"/>
    </source>
</evidence>
<dbReference type="EMBL" id="JABSTU010000001">
    <property type="protein sequence ID" value="KAH8040091.1"/>
    <property type="molecule type" value="Genomic_DNA"/>
</dbReference>
<dbReference type="FunFam" id="1.20.1250.20:FF:000610">
    <property type="entry name" value="monocarboxylate transporter 12-like"/>
    <property type="match status" value="1"/>
</dbReference>
<dbReference type="InterPro" id="IPR050327">
    <property type="entry name" value="Proton-linked_MCT"/>
</dbReference>
<evidence type="ECO:0000313" key="5">
    <source>
        <dbReference type="Proteomes" id="UP000821866"/>
    </source>
</evidence>
<keyword evidence="2" id="KW-0472">Membrane</keyword>
<dbReference type="AlphaFoldDB" id="A0A9J6F0A7"/>
<feature type="transmembrane region" description="Helical" evidence="2">
    <location>
        <begin position="184"/>
        <end position="212"/>
    </location>
</feature>
<feature type="transmembrane region" description="Helical" evidence="2">
    <location>
        <begin position="312"/>
        <end position="336"/>
    </location>
</feature>
<reference evidence="4" key="1">
    <citation type="journal article" date="2020" name="Cell">
        <title>Large-Scale Comparative Analyses of Tick Genomes Elucidate Their Genetic Diversity and Vector Capacities.</title>
        <authorList>
            <consortium name="Tick Genome and Microbiome Consortium (TIGMIC)"/>
            <person name="Jia N."/>
            <person name="Wang J."/>
            <person name="Shi W."/>
            <person name="Du L."/>
            <person name="Sun Y."/>
            <person name="Zhan W."/>
            <person name="Jiang J.F."/>
            <person name="Wang Q."/>
            <person name="Zhang B."/>
            <person name="Ji P."/>
            <person name="Bell-Sakyi L."/>
            <person name="Cui X.M."/>
            <person name="Yuan T.T."/>
            <person name="Jiang B.G."/>
            <person name="Yang W.F."/>
            <person name="Lam T.T."/>
            <person name="Chang Q.C."/>
            <person name="Ding S.J."/>
            <person name="Wang X.J."/>
            <person name="Zhu J.G."/>
            <person name="Ruan X.D."/>
            <person name="Zhao L."/>
            <person name="Wei J.T."/>
            <person name="Ye R.Z."/>
            <person name="Que T.C."/>
            <person name="Du C.H."/>
            <person name="Zhou Y.H."/>
            <person name="Cheng J.X."/>
            <person name="Dai P.F."/>
            <person name="Guo W.B."/>
            <person name="Han X.H."/>
            <person name="Huang E.J."/>
            <person name="Li L.F."/>
            <person name="Wei W."/>
            <person name="Gao Y.C."/>
            <person name="Liu J.Z."/>
            <person name="Shao H.Z."/>
            <person name="Wang X."/>
            <person name="Wang C.C."/>
            <person name="Yang T.C."/>
            <person name="Huo Q.B."/>
            <person name="Li W."/>
            <person name="Chen H.Y."/>
            <person name="Chen S.E."/>
            <person name="Zhou L.G."/>
            <person name="Ni X.B."/>
            <person name="Tian J.H."/>
            <person name="Sheng Y."/>
            <person name="Liu T."/>
            <person name="Pan Y.S."/>
            <person name="Xia L.Y."/>
            <person name="Li J."/>
            <person name="Zhao F."/>
            <person name="Cao W.C."/>
        </authorList>
    </citation>
    <scope>NUCLEOTIDE SEQUENCE</scope>
    <source>
        <strain evidence="4">Rmic-2018</strain>
    </source>
</reference>
<feature type="transmembrane region" description="Helical" evidence="2">
    <location>
        <begin position="423"/>
        <end position="446"/>
    </location>
</feature>
<dbReference type="Gene3D" id="1.20.1250.20">
    <property type="entry name" value="MFS general substrate transporter like domains"/>
    <property type="match status" value="2"/>
</dbReference>
<gene>
    <name evidence="4" type="ORF">HPB51_009347</name>
</gene>
<proteinExistence type="predicted"/>
<feature type="transmembrane region" description="Helical" evidence="2">
    <location>
        <begin position="491"/>
        <end position="508"/>
    </location>
</feature>
<evidence type="ECO:0000256" key="2">
    <source>
        <dbReference type="SAM" id="Phobius"/>
    </source>
</evidence>
<dbReference type="InterPro" id="IPR036259">
    <property type="entry name" value="MFS_trans_sf"/>
</dbReference>
<comment type="caution">
    <text evidence="4">The sequence shown here is derived from an EMBL/GenBank/DDBJ whole genome shotgun (WGS) entry which is preliminary data.</text>
</comment>
<dbReference type="PROSITE" id="PS50850">
    <property type="entry name" value="MFS"/>
    <property type="match status" value="1"/>
</dbReference>
<keyword evidence="5" id="KW-1185">Reference proteome</keyword>
<name>A0A9J6F0A7_RHIMP</name>
<keyword evidence="2" id="KW-0812">Transmembrane</keyword>
<feature type="transmembrane region" description="Helical" evidence="2">
    <location>
        <begin position="279"/>
        <end position="300"/>
    </location>
</feature>
<feature type="transmembrane region" description="Helical" evidence="2">
    <location>
        <begin position="224"/>
        <end position="247"/>
    </location>
</feature>
<feature type="transmembrane region" description="Helical" evidence="2">
    <location>
        <begin position="514"/>
        <end position="538"/>
    </location>
</feature>
<dbReference type="InterPro" id="IPR020846">
    <property type="entry name" value="MFS_dom"/>
</dbReference>
<dbReference type="Proteomes" id="UP000821866">
    <property type="component" value="Chromosome 1"/>
</dbReference>
<accession>A0A9J6F0A7</accession>
<feature type="domain" description="Major facilitator superfamily (MFS) profile" evidence="3">
    <location>
        <begin position="423"/>
        <end position="614"/>
    </location>
</feature>
<comment type="subcellular location">
    <subcellularLocation>
        <location evidence="1">Membrane</location>
        <topology evidence="1">Multi-pass membrane protein</topology>
    </subcellularLocation>
</comment>